<keyword evidence="1" id="KW-0472">Membrane</keyword>
<dbReference type="EMBL" id="JACORT010000005">
    <property type="protein sequence ID" value="MBC5783884.1"/>
    <property type="molecule type" value="Genomic_DNA"/>
</dbReference>
<feature type="signal peptide" evidence="2">
    <location>
        <begin position="1"/>
        <end position="18"/>
    </location>
</feature>
<sequence length="55" mass="5920">MRILLATPLLALASGVHAHPGHGISEPWHWHASDTWGFLLVAALAALAIWLSRGE</sequence>
<evidence type="ECO:0000313" key="4">
    <source>
        <dbReference type="Proteomes" id="UP000608513"/>
    </source>
</evidence>
<keyword evidence="1" id="KW-1133">Transmembrane helix</keyword>
<protein>
    <submittedName>
        <fullName evidence="3">Uncharacterized protein</fullName>
    </submittedName>
</protein>
<organism evidence="3 4">
    <name type="scientific">Ramlibacter cellulosilyticus</name>
    <dbReference type="NCBI Taxonomy" id="2764187"/>
    <lineage>
        <taxon>Bacteria</taxon>
        <taxon>Pseudomonadati</taxon>
        <taxon>Pseudomonadota</taxon>
        <taxon>Betaproteobacteria</taxon>
        <taxon>Burkholderiales</taxon>
        <taxon>Comamonadaceae</taxon>
        <taxon>Ramlibacter</taxon>
    </lineage>
</organism>
<comment type="caution">
    <text evidence="3">The sequence shown here is derived from an EMBL/GenBank/DDBJ whole genome shotgun (WGS) entry which is preliminary data.</text>
</comment>
<proteinExistence type="predicted"/>
<keyword evidence="4" id="KW-1185">Reference proteome</keyword>
<evidence type="ECO:0000313" key="3">
    <source>
        <dbReference type="EMBL" id="MBC5783884.1"/>
    </source>
</evidence>
<dbReference type="Proteomes" id="UP000608513">
    <property type="component" value="Unassembled WGS sequence"/>
</dbReference>
<dbReference type="AlphaFoldDB" id="A0A923MSN2"/>
<keyword evidence="2" id="KW-0732">Signal</keyword>
<evidence type="ECO:0000256" key="2">
    <source>
        <dbReference type="SAM" id="SignalP"/>
    </source>
</evidence>
<keyword evidence="1" id="KW-0812">Transmembrane</keyword>
<dbReference type="RefSeq" id="WP_187076634.1">
    <property type="nucleotide sequence ID" value="NZ_JACORT010000005.1"/>
</dbReference>
<name>A0A923MSN2_9BURK</name>
<feature type="chain" id="PRO_5036883335" evidence="2">
    <location>
        <begin position="19"/>
        <end position="55"/>
    </location>
</feature>
<evidence type="ECO:0000256" key="1">
    <source>
        <dbReference type="SAM" id="Phobius"/>
    </source>
</evidence>
<feature type="transmembrane region" description="Helical" evidence="1">
    <location>
        <begin position="28"/>
        <end position="51"/>
    </location>
</feature>
<reference evidence="3" key="1">
    <citation type="submission" date="2020-08" db="EMBL/GenBank/DDBJ databases">
        <title>Ramlibacter sp. USB13 16S ribosomal RNA gene genome sequencing and assembly.</title>
        <authorList>
            <person name="Kang M."/>
        </authorList>
    </citation>
    <scope>NUCLEOTIDE SEQUENCE</scope>
    <source>
        <strain evidence="3">USB13</strain>
    </source>
</reference>
<accession>A0A923MSN2</accession>
<gene>
    <name evidence="3" type="ORF">H8N03_13085</name>
</gene>